<organism evidence="1 2">
    <name type="scientific">Chryseobacterium endophyticum</name>
    <dbReference type="NCBI Taxonomy" id="1854762"/>
    <lineage>
        <taxon>Bacteria</taxon>
        <taxon>Pseudomonadati</taxon>
        <taxon>Bacteroidota</taxon>
        <taxon>Flavobacteriia</taxon>
        <taxon>Flavobacteriales</taxon>
        <taxon>Weeksellaceae</taxon>
        <taxon>Chryseobacterium group</taxon>
        <taxon>Chryseobacterium</taxon>
    </lineage>
</organism>
<protein>
    <submittedName>
        <fullName evidence="1">Uncharacterized protein</fullName>
    </submittedName>
</protein>
<dbReference type="AlphaFoldDB" id="A0AAU6WNR2"/>
<evidence type="ECO:0000313" key="2">
    <source>
        <dbReference type="Proteomes" id="UP001463665"/>
    </source>
</evidence>
<keyword evidence="2" id="KW-1185">Reference proteome</keyword>
<gene>
    <name evidence="1" type="ORF">AAFP95_23280</name>
</gene>
<proteinExistence type="predicted"/>
<dbReference type="EMBL" id="CP154834">
    <property type="protein sequence ID" value="XAO74464.1"/>
    <property type="molecule type" value="Genomic_DNA"/>
</dbReference>
<sequence>MGSLLLLTGVATIQCRNNNGEDEDAINENAQTIYAAGRENYKAKYWKNGTGISLGKSAGSSEVMDIAIAGNDVYTVGYEANAAGKYVARYWKNGVAVDLTDGSRDAFANGIFISGNDVYIAGQELKPGESTYAAKYWKNGVPVVLAGDSENAIASGIALVGSDVYVIGERRMQNSLTPVTCYWKNGQRSDLSDQTTTASEQDITVSGNDVYMMWSVAYNSSGQLQTRYSKNLSAPVLIQDGTPEVGGTSIAVKDNDVYIAGTGLSSTGQSFVSKYWKNGLPVSIGQEGSFGLGICLFGNDIYISGYQQVQGGGTVATYWKNGKAQQLTGNTGNGLLRQIIVKEQ</sequence>
<dbReference type="Proteomes" id="UP001463665">
    <property type="component" value="Chromosome"/>
</dbReference>
<accession>A0AAU6WNR2</accession>
<dbReference type="RefSeq" id="WP_345766578.1">
    <property type="nucleotide sequence ID" value="NZ_CP154834.1"/>
</dbReference>
<evidence type="ECO:0000313" key="1">
    <source>
        <dbReference type="EMBL" id="XAO74464.1"/>
    </source>
</evidence>
<name>A0AAU6WNR2_9FLAO</name>
<reference evidence="1 2" key="1">
    <citation type="submission" date="2024-04" db="EMBL/GenBank/DDBJ databases">
        <title>Genome sequencing and assembly of rice foliar adapted Chryseobacterium endophyticum OsEnb-ALM-A6.</title>
        <authorList>
            <person name="Kumar S."/>
            <person name="Javed M."/>
            <person name="Chouhan V."/>
            <person name="Charishma K."/>
            <person name="Patel A."/>
            <person name="Kumar M."/>
            <person name="Sahu K.P."/>
            <person name="Kumar A."/>
        </authorList>
    </citation>
    <scope>NUCLEOTIDE SEQUENCE [LARGE SCALE GENOMIC DNA]</scope>
    <source>
        <strain evidence="1 2">OsEnb-ALM-A6</strain>
    </source>
</reference>